<keyword evidence="1" id="KW-0233">DNA recombination</keyword>
<reference evidence="2 3" key="1">
    <citation type="submission" date="2015-10" db="EMBL/GenBank/DDBJ databases">
        <title>Draft genome sequence of Streptomyces caeruleatus NRRL B-24802, type strain for the species Streptomyces caeruleatus.</title>
        <authorList>
            <person name="Ruckert C."/>
            <person name="Winkler A."/>
            <person name="Kalinowski J."/>
            <person name="Kampfer P."/>
            <person name="Glaeser S."/>
        </authorList>
    </citation>
    <scope>NUCLEOTIDE SEQUENCE [LARGE SCALE GENOMIC DNA]</scope>
    <source>
        <strain evidence="2 3">NRRL B-24802</strain>
    </source>
</reference>
<evidence type="ECO:0000313" key="3">
    <source>
        <dbReference type="Proteomes" id="UP000053429"/>
    </source>
</evidence>
<dbReference type="EMBL" id="LMWY01000032">
    <property type="protein sequence ID" value="KUN99387.1"/>
    <property type="molecule type" value="Genomic_DNA"/>
</dbReference>
<sequence>MLFSYLWLEGRYWDEATPDDLENWEEWRLRGEGNPRRVGGAKFGRELTAFRLLYDWAARRGYVTVSPVQLREVVLPNGQVTSTPELMPKNIRSSNVKWLTPRAFRLWRDVGLRGYGADGHPDRSWRGRNDGRDAAFADVLFTSGLRRREAGTLLTIELPDMATVRAYYPGRGAAAVAKTSDRFFYVSRSALMATELYRVTTRAEAVRKAQAAGRYDALENCWIVQSVNRAGNIVWIDEHGGRFESSLNDLNDRQRMNLYTEGEDGLEPLALWLTEAGLPMRYRSWSKVFERASERCERLGLGVFCTPHMCRHSFALRMLVSLNLVLDRRLGLSPQERREYEELYGNVWLLVRDLLGHKSETVTREIYLEPVRGLQLDTLLSGSEEVSDNEELLARLAKSTGLILDVAGAVA</sequence>
<evidence type="ECO:0000256" key="1">
    <source>
        <dbReference type="ARBA" id="ARBA00023172"/>
    </source>
</evidence>
<dbReference type="STRING" id="661399.AQJ67_25740"/>
<dbReference type="InterPro" id="IPR050090">
    <property type="entry name" value="Tyrosine_recombinase_XerCD"/>
</dbReference>
<keyword evidence="3" id="KW-1185">Reference proteome</keyword>
<gene>
    <name evidence="2" type="ORF">AQJ67_25740</name>
</gene>
<proteinExistence type="predicted"/>
<accession>A0A101TVY7</accession>
<comment type="caution">
    <text evidence="2">The sequence shown here is derived from an EMBL/GenBank/DDBJ whole genome shotgun (WGS) entry which is preliminary data.</text>
</comment>
<dbReference type="InterPro" id="IPR011010">
    <property type="entry name" value="DNA_brk_join_enz"/>
</dbReference>
<evidence type="ECO:0000313" key="2">
    <source>
        <dbReference type="EMBL" id="KUN99387.1"/>
    </source>
</evidence>
<organism evidence="2 3">
    <name type="scientific">Streptomyces caeruleatus</name>
    <dbReference type="NCBI Taxonomy" id="661399"/>
    <lineage>
        <taxon>Bacteria</taxon>
        <taxon>Bacillati</taxon>
        <taxon>Actinomycetota</taxon>
        <taxon>Actinomycetes</taxon>
        <taxon>Kitasatosporales</taxon>
        <taxon>Streptomycetaceae</taxon>
        <taxon>Streptomyces</taxon>
    </lineage>
</organism>
<dbReference type="Proteomes" id="UP000053429">
    <property type="component" value="Unassembled WGS sequence"/>
</dbReference>
<dbReference type="GO" id="GO:0003677">
    <property type="term" value="F:DNA binding"/>
    <property type="evidence" value="ECO:0007669"/>
    <property type="project" value="InterPro"/>
</dbReference>
<dbReference type="AlphaFoldDB" id="A0A101TVY7"/>
<dbReference type="PANTHER" id="PTHR30349">
    <property type="entry name" value="PHAGE INTEGRASE-RELATED"/>
    <property type="match status" value="1"/>
</dbReference>
<protein>
    <recommendedName>
        <fullName evidence="4">Integrase</fullName>
    </recommendedName>
</protein>
<dbReference type="GO" id="GO:0015074">
    <property type="term" value="P:DNA integration"/>
    <property type="evidence" value="ECO:0007669"/>
    <property type="project" value="InterPro"/>
</dbReference>
<dbReference type="GO" id="GO:0006310">
    <property type="term" value="P:DNA recombination"/>
    <property type="evidence" value="ECO:0007669"/>
    <property type="project" value="UniProtKB-KW"/>
</dbReference>
<name>A0A101TVY7_9ACTN</name>
<dbReference type="InterPro" id="IPR013762">
    <property type="entry name" value="Integrase-like_cat_sf"/>
</dbReference>
<evidence type="ECO:0008006" key="4">
    <source>
        <dbReference type="Google" id="ProtNLM"/>
    </source>
</evidence>
<dbReference type="Gene3D" id="1.10.443.10">
    <property type="entry name" value="Intergrase catalytic core"/>
    <property type="match status" value="1"/>
</dbReference>
<dbReference type="PANTHER" id="PTHR30349:SF64">
    <property type="entry name" value="PROPHAGE INTEGRASE INTD-RELATED"/>
    <property type="match status" value="1"/>
</dbReference>
<dbReference type="SUPFAM" id="SSF56349">
    <property type="entry name" value="DNA breaking-rejoining enzymes"/>
    <property type="match status" value="1"/>
</dbReference>